<keyword evidence="3" id="KW-0238">DNA-binding</keyword>
<dbReference type="PANTHER" id="PTHR30537">
    <property type="entry name" value="HTH-TYPE TRANSCRIPTIONAL REGULATOR"/>
    <property type="match status" value="1"/>
</dbReference>
<dbReference type="PRINTS" id="PR00039">
    <property type="entry name" value="HTHLYSR"/>
</dbReference>
<evidence type="ECO:0000313" key="6">
    <source>
        <dbReference type="EMBL" id="QKV18586.1"/>
    </source>
</evidence>
<dbReference type="Gene3D" id="3.40.190.290">
    <property type="match status" value="1"/>
</dbReference>
<dbReference type="InterPro" id="IPR036390">
    <property type="entry name" value="WH_DNA-bd_sf"/>
</dbReference>
<accession>A0A6N1VC54</accession>
<dbReference type="FunFam" id="1.10.10.10:FF:000001">
    <property type="entry name" value="LysR family transcriptional regulator"/>
    <property type="match status" value="1"/>
</dbReference>
<feature type="domain" description="HTH lysR-type" evidence="5">
    <location>
        <begin position="1"/>
        <end position="59"/>
    </location>
</feature>
<dbReference type="Pfam" id="PF03466">
    <property type="entry name" value="LysR_substrate"/>
    <property type="match status" value="1"/>
</dbReference>
<dbReference type="InterPro" id="IPR058163">
    <property type="entry name" value="LysR-type_TF_proteobact-type"/>
</dbReference>
<dbReference type="Gene3D" id="1.10.10.10">
    <property type="entry name" value="Winged helix-like DNA-binding domain superfamily/Winged helix DNA-binding domain"/>
    <property type="match status" value="1"/>
</dbReference>
<dbReference type="GO" id="GO:0003677">
    <property type="term" value="F:DNA binding"/>
    <property type="evidence" value="ECO:0007669"/>
    <property type="project" value="UniProtKB-KW"/>
</dbReference>
<dbReference type="KEGG" id="orm:HTY61_09050"/>
<evidence type="ECO:0000259" key="5">
    <source>
        <dbReference type="PROSITE" id="PS50931"/>
    </source>
</evidence>
<sequence length="305" mass="34268">MDLIAAFKTFVRVAETESFSAAAREFNIGQPAVSKQIAALEDHLGTRLLQRSTRKLTLTDEGMEFLAHARDAIAATDEAIEQARGRRGRVAGVLRMTASASFGRMHIVPRLHLLGARFPELRVDLVLQDRLVDMVSQGIDLAIRFGEPREPNLIAKRLGTMRMIVVASKSYLDRRGRPEHPEDLKNHDCLVFGGMQDTDQWSFTKNGKIIQVGVNWRVRADNSDALRQAVLDGLGIGMMPSWLFPDLWENDELETMLDDYEKATMPMYAVYPSRRYTPAKVRAMIDFLEHEISLDPTMTGGIGLV</sequence>
<dbReference type="RefSeq" id="WP_175276479.1">
    <property type="nucleotide sequence ID" value="NZ_CP054836.1"/>
</dbReference>
<reference evidence="6 7" key="1">
    <citation type="submission" date="2020-06" db="EMBL/GenBank/DDBJ databases">
        <title>Oricola thermophila sp. nov. isolated from a tidal sediments.</title>
        <authorList>
            <person name="Kwon K.K."/>
            <person name="Yang S.-H."/>
            <person name="Park M.-J."/>
        </authorList>
    </citation>
    <scope>NUCLEOTIDE SEQUENCE [LARGE SCALE GENOMIC DNA]</scope>
    <source>
        <strain evidence="6 7">MEBiC13590</strain>
    </source>
</reference>
<keyword evidence="4" id="KW-0804">Transcription</keyword>
<dbReference type="CDD" id="cd08422">
    <property type="entry name" value="PBP2_CrgA_like"/>
    <property type="match status" value="1"/>
</dbReference>
<evidence type="ECO:0000256" key="1">
    <source>
        <dbReference type="ARBA" id="ARBA00009437"/>
    </source>
</evidence>
<proteinExistence type="inferred from homology"/>
<keyword evidence="7" id="KW-1185">Reference proteome</keyword>
<dbReference type="SUPFAM" id="SSF53850">
    <property type="entry name" value="Periplasmic binding protein-like II"/>
    <property type="match status" value="1"/>
</dbReference>
<dbReference type="FunFam" id="3.40.190.290:FF:000001">
    <property type="entry name" value="Transcriptional regulator, LysR family"/>
    <property type="match status" value="1"/>
</dbReference>
<dbReference type="InterPro" id="IPR000847">
    <property type="entry name" value="LysR_HTH_N"/>
</dbReference>
<protein>
    <submittedName>
        <fullName evidence="6">LysR family transcriptional regulator</fullName>
    </submittedName>
</protein>
<evidence type="ECO:0000313" key="7">
    <source>
        <dbReference type="Proteomes" id="UP000509367"/>
    </source>
</evidence>
<gene>
    <name evidence="6" type="ORF">HTY61_09050</name>
</gene>
<comment type="similarity">
    <text evidence="1">Belongs to the LysR transcriptional regulatory family.</text>
</comment>
<dbReference type="EMBL" id="CP054836">
    <property type="protein sequence ID" value="QKV18586.1"/>
    <property type="molecule type" value="Genomic_DNA"/>
</dbReference>
<dbReference type="Proteomes" id="UP000509367">
    <property type="component" value="Chromosome"/>
</dbReference>
<dbReference type="InterPro" id="IPR036388">
    <property type="entry name" value="WH-like_DNA-bd_sf"/>
</dbReference>
<dbReference type="GO" id="GO:0003700">
    <property type="term" value="F:DNA-binding transcription factor activity"/>
    <property type="evidence" value="ECO:0007669"/>
    <property type="project" value="InterPro"/>
</dbReference>
<keyword evidence="2" id="KW-0805">Transcription regulation</keyword>
<dbReference type="SUPFAM" id="SSF46785">
    <property type="entry name" value="Winged helix' DNA-binding domain"/>
    <property type="match status" value="1"/>
</dbReference>
<evidence type="ECO:0000256" key="3">
    <source>
        <dbReference type="ARBA" id="ARBA00023125"/>
    </source>
</evidence>
<organism evidence="6 7">
    <name type="scientific">Oricola thermophila</name>
    <dbReference type="NCBI Taxonomy" id="2742145"/>
    <lineage>
        <taxon>Bacteria</taxon>
        <taxon>Pseudomonadati</taxon>
        <taxon>Pseudomonadota</taxon>
        <taxon>Alphaproteobacteria</taxon>
        <taxon>Hyphomicrobiales</taxon>
        <taxon>Ahrensiaceae</taxon>
        <taxon>Oricola</taxon>
    </lineage>
</organism>
<dbReference type="Pfam" id="PF00126">
    <property type="entry name" value="HTH_1"/>
    <property type="match status" value="1"/>
</dbReference>
<name>A0A6N1VC54_9HYPH</name>
<evidence type="ECO:0000256" key="2">
    <source>
        <dbReference type="ARBA" id="ARBA00023015"/>
    </source>
</evidence>
<dbReference type="AlphaFoldDB" id="A0A6N1VC54"/>
<dbReference type="InterPro" id="IPR005119">
    <property type="entry name" value="LysR_subst-bd"/>
</dbReference>
<dbReference type="PROSITE" id="PS50931">
    <property type="entry name" value="HTH_LYSR"/>
    <property type="match status" value="1"/>
</dbReference>
<dbReference type="PANTHER" id="PTHR30537:SF80">
    <property type="entry name" value="TRANSCRIPTIONAL REGULATOR"/>
    <property type="match status" value="1"/>
</dbReference>
<evidence type="ECO:0000256" key="4">
    <source>
        <dbReference type="ARBA" id="ARBA00023163"/>
    </source>
</evidence>